<dbReference type="GO" id="GO:0070545">
    <property type="term" value="C:PeBoW complex"/>
    <property type="evidence" value="ECO:0007669"/>
    <property type="project" value="TreeGrafter"/>
</dbReference>
<dbReference type="PROSITE" id="PS50172">
    <property type="entry name" value="BRCT"/>
    <property type="match status" value="1"/>
</dbReference>
<evidence type="ECO:0000256" key="1">
    <source>
        <dbReference type="ARBA" id="ARBA00022517"/>
    </source>
</evidence>
<dbReference type="Gene3D" id="3.40.50.10190">
    <property type="entry name" value="BRCT domain"/>
    <property type="match status" value="1"/>
</dbReference>
<feature type="domain" description="BRCT" evidence="6">
    <location>
        <begin position="321"/>
        <end position="414"/>
    </location>
</feature>
<dbReference type="GO" id="GO:0043021">
    <property type="term" value="F:ribonucleoprotein complex binding"/>
    <property type="evidence" value="ECO:0007669"/>
    <property type="project" value="UniProtKB-UniRule"/>
</dbReference>
<dbReference type="Pfam" id="PF16589">
    <property type="entry name" value="BRCT_2"/>
    <property type="match status" value="1"/>
</dbReference>
<evidence type="ECO:0000256" key="4">
    <source>
        <dbReference type="HAMAP-Rule" id="MF_03028"/>
    </source>
</evidence>
<dbReference type="GO" id="GO:0000466">
    <property type="term" value="P:maturation of 5.8S rRNA from tricistronic rRNA transcript (SSU-rRNA, 5.8S rRNA, LSU-rRNA)"/>
    <property type="evidence" value="ECO:0007669"/>
    <property type="project" value="UniProtKB-UniRule"/>
</dbReference>
<dbReference type="EMBL" id="WJQU01000001">
    <property type="protein sequence ID" value="KAJ6649263.1"/>
    <property type="molecule type" value="Genomic_DNA"/>
</dbReference>
<accession>A0A9Q0NFE1</accession>
<comment type="caution">
    <text evidence="7">The sequence shown here is derived from an EMBL/GenBank/DDBJ whole genome shotgun (WGS) entry which is preliminary data.</text>
</comment>
<feature type="region of interest" description="Disordered" evidence="5">
    <location>
        <begin position="531"/>
        <end position="568"/>
    </location>
</feature>
<dbReference type="InterPro" id="IPR010613">
    <property type="entry name" value="PES"/>
</dbReference>
<dbReference type="HAMAP" id="MF_03028">
    <property type="entry name" value="Pescadillo"/>
    <property type="match status" value="1"/>
</dbReference>
<organism evidence="7 8">
    <name type="scientific">Pseudolycoriella hygida</name>
    <dbReference type="NCBI Taxonomy" id="35572"/>
    <lineage>
        <taxon>Eukaryota</taxon>
        <taxon>Metazoa</taxon>
        <taxon>Ecdysozoa</taxon>
        <taxon>Arthropoda</taxon>
        <taxon>Hexapoda</taxon>
        <taxon>Insecta</taxon>
        <taxon>Pterygota</taxon>
        <taxon>Neoptera</taxon>
        <taxon>Endopterygota</taxon>
        <taxon>Diptera</taxon>
        <taxon>Nematocera</taxon>
        <taxon>Sciaroidea</taxon>
        <taxon>Sciaridae</taxon>
        <taxon>Pseudolycoriella</taxon>
    </lineage>
</organism>
<dbReference type="OrthoDB" id="10264910at2759"/>
<evidence type="ECO:0000259" key="6">
    <source>
        <dbReference type="PROSITE" id="PS50172"/>
    </source>
</evidence>
<dbReference type="Proteomes" id="UP001151699">
    <property type="component" value="Chromosome A"/>
</dbReference>
<dbReference type="SUPFAM" id="SSF52113">
    <property type="entry name" value="BRCT domain"/>
    <property type="match status" value="1"/>
</dbReference>
<gene>
    <name evidence="7" type="ORF">Bhyg_04497</name>
</gene>
<dbReference type="GO" id="GO:0003723">
    <property type="term" value="F:RNA binding"/>
    <property type="evidence" value="ECO:0007669"/>
    <property type="project" value="TreeGrafter"/>
</dbReference>
<dbReference type="GO" id="GO:0000463">
    <property type="term" value="P:maturation of LSU-rRNA from tricistronic rRNA transcript (SSU-rRNA, 5.8S rRNA, LSU-rRNA)"/>
    <property type="evidence" value="ECO:0007669"/>
    <property type="project" value="UniProtKB-UniRule"/>
</dbReference>
<evidence type="ECO:0000256" key="2">
    <source>
        <dbReference type="ARBA" id="ARBA00022552"/>
    </source>
</evidence>
<keyword evidence="8" id="KW-1185">Reference proteome</keyword>
<dbReference type="PANTHER" id="PTHR12221:SF6">
    <property type="entry name" value="PESCADILLO HOMOLOG"/>
    <property type="match status" value="1"/>
</dbReference>
<evidence type="ECO:0000313" key="8">
    <source>
        <dbReference type="Proteomes" id="UP001151699"/>
    </source>
</evidence>
<protein>
    <recommendedName>
        <fullName evidence="4">Pescadillo homolog</fullName>
    </recommendedName>
</protein>
<reference evidence="7" key="1">
    <citation type="submission" date="2022-07" db="EMBL/GenBank/DDBJ databases">
        <authorList>
            <person name="Trinca V."/>
            <person name="Uliana J.V.C."/>
            <person name="Torres T.T."/>
            <person name="Ward R.J."/>
            <person name="Monesi N."/>
        </authorList>
    </citation>
    <scope>NUCLEOTIDE SEQUENCE</scope>
    <source>
        <strain evidence="7">HSMRA1968</strain>
        <tissue evidence="7">Whole embryos</tissue>
    </source>
</reference>
<dbReference type="Pfam" id="PF06732">
    <property type="entry name" value="Pescadillo_N"/>
    <property type="match status" value="1"/>
</dbReference>
<keyword evidence="3 4" id="KW-0539">Nucleus</keyword>
<dbReference type="GO" id="GO:0005654">
    <property type="term" value="C:nucleoplasm"/>
    <property type="evidence" value="ECO:0007669"/>
    <property type="project" value="UniProtKB-SubCell"/>
</dbReference>
<keyword evidence="2 4" id="KW-0698">rRNA processing</keyword>
<proteinExistence type="inferred from homology"/>
<dbReference type="SMART" id="SM00292">
    <property type="entry name" value="BRCT"/>
    <property type="match status" value="1"/>
</dbReference>
<dbReference type="GO" id="GO:0030687">
    <property type="term" value="C:preribosome, large subunit precursor"/>
    <property type="evidence" value="ECO:0007669"/>
    <property type="project" value="UniProtKB-UniRule"/>
</dbReference>
<dbReference type="CDD" id="cd17709">
    <property type="entry name" value="BRCT_pescadillo_like"/>
    <property type="match status" value="1"/>
</dbReference>
<comment type="function">
    <text evidence="4">Required for maturation of ribosomal RNAs and formation of the large ribosomal subunit.</text>
</comment>
<dbReference type="InterPro" id="IPR036420">
    <property type="entry name" value="BRCT_dom_sf"/>
</dbReference>
<evidence type="ECO:0000256" key="5">
    <source>
        <dbReference type="SAM" id="MobiDB-lite"/>
    </source>
</evidence>
<dbReference type="InterPro" id="IPR001357">
    <property type="entry name" value="BRCT_dom"/>
</dbReference>
<comment type="similarity">
    <text evidence="4">Belongs to the pescadillo family.</text>
</comment>
<dbReference type="PANTHER" id="PTHR12221">
    <property type="entry name" value="PESCADILLO - RELATED"/>
    <property type="match status" value="1"/>
</dbReference>
<feature type="region of interest" description="Disordered" evidence="5">
    <location>
        <begin position="437"/>
        <end position="479"/>
    </location>
</feature>
<evidence type="ECO:0000256" key="3">
    <source>
        <dbReference type="ARBA" id="ARBA00023242"/>
    </source>
</evidence>
<sequence length="568" mass="67224">MRRLKKYESGEGSQYISRRQALRKLQLSLNDFRRLCILKGIYPREPKHRRRAQRGSSDIKILYHSKDIKFLLHEPIVWTLRDYKIFHRRTNRDRAIRDFRNLKRRLDAFPDLKLDHIVKERYPTFIDAIKDLDDCLTLLFLFSTFPSLKFVPREQSAMCRRLTIEFLHAIIASKALRKVFISIKGYYFQADIKGQKVTWIVPHYYPFQPQSKSDVDFKVMSIFVEFYTIMLGFVNFRLYHSLNLTYPPQFPKAVGQDDESELSNEQTFVSERIAALNIDLLKTDATVQDEEEEELDIDLLSSDADSERIKKMKQEAAQVRKLKTLFKGLKFFINREVPREPLVLIIRSFGGKVSWDKSLFAGATFDETDETITHQIVDRPQVSKKYMSRDYVQPQYVFDCVNQVNLLPVNKYFIGAVLPAHLSPFVDPNREEVYIPPEEKALRDPSLIETHEQSDDSDEDNDNSKSKSDEEEPIAEPERDAQLEEAFKLELHKENTRALKKIETEEHRLKARMVKPRHRQLFRKLIKEKQEKQKEHWLLDKKRKRINAEQKEIKKKRKVEDRQTKASA</sequence>
<name>A0A9Q0NFE1_9DIPT</name>
<evidence type="ECO:0000313" key="7">
    <source>
        <dbReference type="EMBL" id="KAJ6649263.1"/>
    </source>
</evidence>
<dbReference type="AlphaFoldDB" id="A0A9Q0NFE1"/>
<comment type="subcellular location">
    <subcellularLocation>
        <location evidence="4">Nucleus</location>
        <location evidence="4">Nucleolus</location>
    </subcellularLocation>
    <subcellularLocation>
        <location evidence="4">Nucleus</location>
        <location evidence="4">Nucleoplasm</location>
    </subcellularLocation>
</comment>
<dbReference type="FunFam" id="3.40.50.10190:FF:000002">
    <property type="entry name" value="Pescadillo homolog"/>
    <property type="match status" value="1"/>
</dbReference>
<keyword evidence="1 4" id="KW-0690">Ribosome biogenesis</keyword>